<proteinExistence type="predicted"/>
<keyword evidence="1" id="KW-1133">Transmembrane helix</keyword>
<feature type="non-terminal residue" evidence="2">
    <location>
        <position position="1"/>
    </location>
</feature>
<dbReference type="EMBL" id="HACA01006566">
    <property type="protein sequence ID" value="CDW23927.1"/>
    <property type="molecule type" value="Transcribed_RNA"/>
</dbReference>
<evidence type="ECO:0000256" key="1">
    <source>
        <dbReference type="SAM" id="Phobius"/>
    </source>
</evidence>
<reference evidence="2" key="1">
    <citation type="submission" date="2014-05" db="EMBL/GenBank/DDBJ databases">
        <authorList>
            <person name="Chronopoulou M."/>
        </authorList>
    </citation>
    <scope>NUCLEOTIDE SEQUENCE</scope>
    <source>
        <tissue evidence="2">Whole organism</tissue>
    </source>
</reference>
<protein>
    <submittedName>
        <fullName evidence="2">Uncharacterized protein</fullName>
    </submittedName>
</protein>
<evidence type="ECO:0000313" key="2">
    <source>
        <dbReference type="EMBL" id="CDW23927.1"/>
    </source>
</evidence>
<keyword evidence="1" id="KW-0812">Transmembrane</keyword>
<dbReference type="AlphaFoldDB" id="A0A0K2TEC0"/>
<keyword evidence="1" id="KW-0472">Membrane</keyword>
<name>A0A0K2TEC0_LEPSM</name>
<feature type="transmembrane region" description="Helical" evidence="1">
    <location>
        <begin position="13"/>
        <end position="31"/>
    </location>
</feature>
<organism evidence="2">
    <name type="scientific">Lepeophtheirus salmonis</name>
    <name type="common">Salmon louse</name>
    <name type="synonym">Caligus salmonis</name>
    <dbReference type="NCBI Taxonomy" id="72036"/>
    <lineage>
        <taxon>Eukaryota</taxon>
        <taxon>Metazoa</taxon>
        <taxon>Ecdysozoa</taxon>
        <taxon>Arthropoda</taxon>
        <taxon>Crustacea</taxon>
        <taxon>Multicrustacea</taxon>
        <taxon>Hexanauplia</taxon>
        <taxon>Copepoda</taxon>
        <taxon>Siphonostomatoida</taxon>
        <taxon>Caligidae</taxon>
        <taxon>Lepeophtheirus</taxon>
    </lineage>
</organism>
<accession>A0A0K2TEC0</accession>
<sequence length="50" mass="5950">GSNFHEYDLAKEVIYFLSYLSFNWGILYKVVRVFSSSAYYILPFTLRPYA</sequence>